<dbReference type="HOGENOM" id="CLU_2505012_0_0_2"/>
<evidence type="ECO:0000313" key="2">
    <source>
        <dbReference type="EMBL" id="AKB15656.1"/>
    </source>
</evidence>
<feature type="transmembrane region" description="Helical" evidence="1">
    <location>
        <begin position="16"/>
        <end position="35"/>
    </location>
</feature>
<evidence type="ECO:0000256" key="1">
    <source>
        <dbReference type="SAM" id="Phobius"/>
    </source>
</evidence>
<dbReference type="Proteomes" id="UP000056925">
    <property type="component" value="Chromosome"/>
</dbReference>
<name>A0A0E3KRB7_METTE</name>
<proteinExistence type="predicted"/>
<keyword evidence="1" id="KW-0472">Membrane</keyword>
<dbReference type="PATRIC" id="fig|1434121.4.peg.1642"/>
<sequence>MLFLPVINLFKADSKIFGVFMVTLPLAVLFFARVLDGFTGGNISVINSYLADYHRREKKPECRVMCFTGLQENIRTQILKKKLKH</sequence>
<keyword evidence="1" id="KW-1133">Transmembrane helix</keyword>
<organism evidence="2 3">
    <name type="scientific">Methanosarcina thermophila CHTI-55</name>
    <dbReference type="NCBI Taxonomy" id="1434121"/>
    <lineage>
        <taxon>Archaea</taxon>
        <taxon>Methanobacteriati</taxon>
        <taxon>Methanobacteriota</taxon>
        <taxon>Stenosarchaea group</taxon>
        <taxon>Methanomicrobia</taxon>
        <taxon>Methanosarcinales</taxon>
        <taxon>Methanosarcinaceae</taxon>
        <taxon>Methanosarcina</taxon>
    </lineage>
</organism>
<dbReference type="KEGG" id="mthe:MSTHC_1338"/>
<dbReference type="AlphaFoldDB" id="A0A0E3KRB7"/>
<protein>
    <submittedName>
        <fullName evidence="2">Class H tetracycline resistance efflux protein</fullName>
    </submittedName>
</protein>
<dbReference type="EMBL" id="CP009502">
    <property type="protein sequence ID" value="AKB15656.1"/>
    <property type="molecule type" value="Genomic_DNA"/>
</dbReference>
<reference evidence="2 3" key="1">
    <citation type="submission" date="2014-07" db="EMBL/GenBank/DDBJ databases">
        <title>Methanogenic archaea and the global carbon cycle.</title>
        <authorList>
            <person name="Henriksen J.R."/>
            <person name="Luke J."/>
            <person name="Reinhart S."/>
            <person name="Benedict M.N."/>
            <person name="Youngblut N.D."/>
            <person name="Metcalf M.E."/>
            <person name="Whitaker R.J."/>
            <person name="Metcalf W.W."/>
        </authorList>
    </citation>
    <scope>NUCLEOTIDE SEQUENCE [LARGE SCALE GENOMIC DNA]</scope>
    <source>
        <strain evidence="2 3">CHTI-55</strain>
    </source>
</reference>
<accession>A0A0E3KRB7</accession>
<evidence type="ECO:0000313" key="3">
    <source>
        <dbReference type="Proteomes" id="UP000056925"/>
    </source>
</evidence>
<gene>
    <name evidence="2" type="ORF">MSTHC_1338</name>
</gene>
<keyword evidence="1" id="KW-0812">Transmembrane</keyword>